<dbReference type="PANTHER" id="PTHR43238">
    <property type="entry name" value="GDP-L-FUCOSE SYNTHASE"/>
    <property type="match status" value="1"/>
</dbReference>
<keyword evidence="3 5" id="KW-0560">Oxidoreductase</keyword>
<dbReference type="EMBL" id="UWOC01000137">
    <property type="protein sequence ID" value="VCU08181.1"/>
    <property type="molecule type" value="Genomic_DNA"/>
</dbReference>
<feature type="binding site" evidence="5">
    <location>
        <position position="287"/>
    </location>
    <ligand>
        <name>substrate</name>
    </ligand>
</feature>
<sequence>MSQPPSSSIADGAVPPTLLDLRGLRVFVAGHRGLVGAAIMRRLASEDCELVTDATGTDLRRQEATERLIAGLKPDVVVVAAARVGGIYANSTWPASFIYDNLAIAMNVIQAARLSGVRKLLNLGSSCVYPREAPQPIPEEALLTGPLEPTNEWYAIAKIAAIRLCDAYRLQHGCDFVSVMPTNLFGPGDNYDPESSHVPAALIRRFHEAKRRGDPTVTVWGTGQPRREFMYVDDLADAAVFVLKHWSAPGIVNVGVGHDITIAAFARLVADTVGYAGDLVFDPSRPDGMPRKLLDGRRLEALGWRPRTDLADGLARAYADFLAGGARGPGRPLD</sequence>
<feature type="binding site" evidence="5">
    <location>
        <begin position="30"/>
        <end position="36"/>
    </location>
    <ligand>
        <name>NADP(+)</name>
        <dbReference type="ChEBI" id="CHEBI:58349"/>
    </ligand>
</feature>
<dbReference type="InterPro" id="IPR036291">
    <property type="entry name" value="NAD(P)-bd_dom_sf"/>
</dbReference>
<dbReference type="RefSeq" id="WP_244601559.1">
    <property type="nucleotide sequence ID" value="NZ_UWOC01000137.1"/>
</dbReference>
<reference evidence="8" key="1">
    <citation type="submission" date="2018-10" db="EMBL/GenBank/DDBJ databases">
        <authorList>
            <person name="Peiro R."/>
            <person name="Begona"/>
            <person name="Cbmso G."/>
            <person name="Lopez M."/>
            <person name="Gonzalez S."/>
            <person name="Sacristan E."/>
            <person name="Castillo E."/>
        </authorList>
    </citation>
    <scope>NUCLEOTIDE SEQUENCE [LARGE SCALE GENOMIC DNA]</scope>
</reference>
<dbReference type="Gene3D" id="3.40.50.720">
    <property type="entry name" value="NAD(P)-binding Rossmann-like Domain"/>
    <property type="match status" value="1"/>
</dbReference>
<feature type="binding site" evidence="5">
    <location>
        <position position="220"/>
    </location>
    <ligand>
        <name>substrate</name>
    </ligand>
</feature>
<protein>
    <recommendedName>
        <fullName evidence="5">GDP-L-fucose synthase</fullName>
        <ecNumber evidence="5">1.1.1.271</ecNumber>
    </recommendedName>
    <alternativeName>
        <fullName evidence="5">GDP-4-keto-6-deoxy-D-mannose-3,5-epimerase-4-reductase</fullName>
    </alternativeName>
</protein>
<keyword evidence="5" id="KW-0511">Multifunctional enzyme</keyword>
<dbReference type="AlphaFoldDB" id="A0A3S4AZM0"/>
<dbReference type="Pfam" id="PF01370">
    <property type="entry name" value="Epimerase"/>
    <property type="match status" value="1"/>
</dbReference>
<dbReference type="SUPFAM" id="SSF51735">
    <property type="entry name" value="NAD(P)-binding Rossmann-fold domains"/>
    <property type="match status" value="1"/>
</dbReference>
<gene>
    <name evidence="5 7" type="primary">fcl</name>
    <name evidence="7" type="ORF">RHODGE_RHODGE_02040</name>
</gene>
<comment type="function">
    <text evidence="5">Catalyzes the two-step NADP-dependent conversion of GDP-4-dehydro-6-deoxy-D-mannose to GDP-fucose, involving an epimerase and a reductase reaction.</text>
</comment>
<dbReference type="Proteomes" id="UP000289200">
    <property type="component" value="Unassembled WGS sequence"/>
</dbReference>
<evidence type="ECO:0000256" key="3">
    <source>
        <dbReference type="ARBA" id="ARBA00023002"/>
    </source>
</evidence>
<dbReference type="GO" id="GO:0050577">
    <property type="term" value="F:GDP-L-fucose synthase activity"/>
    <property type="evidence" value="ECO:0007669"/>
    <property type="project" value="UniProtKB-UniRule"/>
</dbReference>
<dbReference type="EC" id="1.1.1.271" evidence="5"/>
<accession>A0A3S4AZM0</accession>
<dbReference type="PANTHER" id="PTHR43238:SF1">
    <property type="entry name" value="GDP-L-FUCOSE SYNTHASE"/>
    <property type="match status" value="1"/>
</dbReference>
<comment type="similarity">
    <text evidence="1 5">Belongs to the NAD(P)-dependent epimerase/dehydratase family. Fucose synthase subfamily.</text>
</comment>
<feature type="binding site" evidence="5">
    <location>
        <position position="158"/>
    </location>
    <ligand>
        <name>NADP(+)</name>
        <dbReference type="ChEBI" id="CHEBI:58349"/>
    </ligand>
</feature>
<dbReference type="UniPathway" id="UPA00128">
    <property type="reaction ID" value="UER00191"/>
</dbReference>
<evidence type="ECO:0000313" key="7">
    <source>
        <dbReference type="EMBL" id="VCU08181.1"/>
    </source>
</evidence>
<evidence type="ECO:0000256" key="1">
    <source>
        <dbReference type="ARBA" id="ARBA00005959"/>
    </source>
</evidence>
<comment type="catalytic activity">
    <reaction evidence="5">
        <text>GDP-beta-L-fucose + NADP(+) = GDP-4-dehydro-alpha-D-rhamnose + NADPH + H(+)</text>
        <dbReference type="Rhea" id="RHEA:18885"/>
        <dbReference type="ChEBI" id="CHEBI:15378"/>
        <dbReference type="ChEBI" id="CHEBI:57273"/>
        <dbReference type="ChEBI" id="CHEBI:57783"/>
        <dbReference type="ChEBI" id="CHEBI:57964"/>
        <dbReference type="ChEBI" id="CHEBI:58349"/>
        <dbReference type="EC" id="1.1.1.271"/>
    </reaction>
</comment>
<proteinExistence type="inferred from homology"/>
<feature type="binding site" evidence="5">
    <location>
        <position position="205"/>
    </location>
    <ligand>
        <name>substrate</name>
    </ligand>
</feature>
<dbReference type="GO" id="GO:0042351">
    <property type="term" value="P:'de novo' GDP-L-fucose biosynthetic process"/>
    <property type="evidence" value="ECO:0007669"/>
    <property type="project" value="UniProtKB-UniRule"/>
</dbReference>
<dbReference type="Gene3D" id="3.90.25.10">
    <property type="entry name" value="UDP-galactose 4-epimerase, domain 1"/>
    <property type="match status" value="1"/>
</dbReference>
<dbReference type="GO" id="GO:0016853">
    <property type="term" value="F:isomerase activity"/>
    <property type="evidence" value="ECO:0007669"/>
    <property type="project" value="UniProtKB-KW"/>
</dbReference>
<comment type="caution">
    <text evidence="7">The sequence shown here is derived from an EMBL/GenBank/DDBJ whole genome shotgun (WGS) entry which is preliminary data.</text>
</comment>
<feature type="domain" description="NAD-dependent epimerase/dehydratase" evidence="6">
    <location>
        <begin position="26"/>
        <end position="255"/>
    </location>
</feature>
<feature type="binding site" evidence="5">
    <location>
        <begin position="181"/>
        <end position="184"/>
    </location>
    <ligand>
        <name>NADP(+)</name>
        <dbReference type="ChEBI" id="CHEBI:58349"/>
    </ligand>
</feature>
<evidence type="ECO:0000256" key="2">
    <source>
        <dbReference type="ARBA" id="ARBA00022857"/>
    </source>
</evidence>
<dbReference type="HAMAP" id="MF_00956">
    <property type="entry name" value="GDP_fucose_synth"/>
    <property type="match status" value="1"/>
</dbReference>
<feature type="site" description="Important for catalytic activity" evidence="5">
    <location>
        <position position="127"/>
    </location>
</feature>
<dbReference type="GO" id="GO:0070401">
    <property type="term" value="F:NADP+ binding"/>
    <property type="evidence" value="ECO:0007669"/>
    <property type="project" value="UniProtKB-UniRule"/>
</dbReference>
<organism evidence="7 8">
    <name type="scientific">Rhodoplanes serenus</name>
    <dbReference type="NCBI Taxonomy" id="200615"/>
    <lineage>
        <taxon>Bacteria</taxon>
        <taxon>Pseudomonadati</taxon>
        <taxon>Pseudomonadota</taxon>
        <taxon>Alphaproteobacteria</taxon>
        <taxon>Hyphomicrobiales</taxon>
        <taxon>Nitrobacteraceae</taxon>
        <taxon>Rhodoplanes</taxon>
    </lineage>
</organism>
<feature type="binding site" evidence="5">
    <location>
        <position position="197"/>
    </location>
    <ligand>
        <name>NADP(+)</name>
        <dbReference type="ChEBI" id="CHEBI:58349"/>
    </ligand>
</feature>
<dbReference type="InterPro" id="IPR001509">
    <property type="entry name" value="Epimerase_deHydtase"/>
</dbReference>
<feature type="site" description="Important for catalytic activity" evidence="5">
    <location>
        <position position="125"/>
    </location>
</feature>
<keyword evidence="2 5" id="KW-0521">NADP</keyword>
<name>A0A3S4AZM0_9BRAD</name>
<evidence type="ECO:0000256" key="4">
    <source>
        <dbReference type="ARBA" id="ARBA00023235"/>
    </source>
</evidence>
<comment type="pathway">
    <text evidence="5">Nucleotide-sugar biosynthesis; GDP-L-fucose biosynthesis via de novo pathway; GDP-L-fucose from GDP-alpha-D-mannose: step 2/2.</text>
</comment>
<feature type="binding site" evidence="5">
    <location>
        <begin position="123"/>
        <end position="126"/>
    </location>
    <ligand>
        <name>NADP(+)</name>
        <dbReference type="ChEBI" id="CHEBI:58349"/>
    </ligand>
</feature>
<evidence type="ECO:0000259" key="6">
    <source>
        <dbReference type="Pfam" id="PF01370"/>
    </source>
</evidence>
<feature type="binding site" evidence="5">
    <location>
        <position position="227"/>
    </location>
    <ligand>
        <name>substrate</name>
    </ligand>
</feature>
<evidence type="ECO:0000313" key="8">
    <source>
        <dbReference type="Proteomes" id="UP000289200"/>
    </source>
</evidence>
<keyword evidence="4 5" id="KW-0413">Isomerase</keyword>
<keyword evidence="8" id="KW-1185">Reference proteome</keyword>
<evidence type="ECO:0000256" key="5">
    <source>
        <dbReference type="HAMAP-Rule" id="MF_00956"/>
    </source>
</evidence>
<feature type="active site" description="Proton donor/acceptor" evidence="5">
    <location>
        <position position="154"/>
    </location>
</feature>
<dbReference type="CDD" id="cd05239">
    <property type="entry name" value="GDP_FS_SDR_e"/>
    <property type="match status" value="1"/>
</dbReference>
<dbReference type="InterPro" id="IPR028614">
    <property type="entry name" value="GDP_fucose/colitose_synth"/>
</dbReference>